<dbReference type="Pfam" id="PF26314">
    <property type="entry name" value="MptA_B_family"/>
    <property type="match status" value="1"/>
</dbReference>
<feature type="transmembrane region" description="Helical" evidence="1">
    <location>
        <begin position="246"/>
        <end position="263"/>
    </location>
</feature>
<keyword evidence="3" id="KW-1185">Reference proteome</keyword>
<feature type="transmembrane region" description="Helical" evidence="1">
    <location>
        <begin position="56"/>
        <end position="80"/>
    </location>
</feature>
<feature type="transmembrane region" description="Helical" evidence="1">
    <location>
        <begin position="180"/>
        <end position="202"/>
    </location>
</feature>
<evidence type="ECO:0000256" key="1">
    <source>
        <dbReference type="SAM" id="Phobius"/>
    </source>
</evidence>
<evidence type="ECO:0008006" key="4">
    <source>
        <dbReference type="Google" id="ProtNLM"/>
    </source>
</evidence>
<keyword evidence="1" id="KW-1133">Transmembrane helix</keyword>
<feature type="transmembrane region" description="Helical" evidence="1">
    <location>
        <begin position="12"/>
        <end position="35"/>
    </location>
</feature>
<dbReference type="Proteomes" id="UP001230496">
    <property type="component" value="Chromosome"/>
</dbReference>
<name>A0AA49GDI2_9BACT</name>
<keyword evidence="1" id="KW-0812">Transmembrane</keyword>
<dbReference type="AlphaFoldDB" id="A0AA49GDI2"/>
<evidence type="ECO:0000313" key="3">
    <source>
        <dbReference type="Proteomes" id="UP001230496"/>
    </source>
</evidence>
<dbReference type="EMBL" id="CP129971">
    <property type="protein sequence ID" value="WKK75411.2"/>
    <property type="molecule type" value="Genomic_DNA"/>
</dbReference>
<protein>
    <recommendedName>
        <fullName evidence="4">DUF2029 domain-containing protein</fullName>
    </recommendedName>
</protein>
<organism evidence="2 3">
    <name type="scientific">Marivirga salinarum</name>
    <dbReference type="NCBI Taxonomy" id="3059078"/>
    <lineage>
        <taxon>Bacteria</taxon>
        <taxon>Pseudomonadati</taxon>
        <taxon>Bacteroidota</taxon>
        <taxon>Cytophagia</taxon>
        <taxon>Cytophagales</taxon>
        <taxon>Marivirgaceae</taxon>
        <taxon>Marivirga</taxon>
    </lineage>
</organism>
<dbReference type="KEGG" id="msaa:QYS49_28350"/>
<reference evidence="2 3" key="1">
    <citation type="submission" date="2023-08" db="EMBL/GenBank/DDBJ databases">
        <title>Comparative genomics and taxonomic characterization of three novel marine species of genus Marivirga.</title>
        <authorList>
            <person name="Muhammad N."/>
            <person name="Kim S.-G."/>
        </authorList>
    </citation>
    <scope>NUCLEOTIDE SEQUENCE [LARGE SCALE GENOMIC DNA]</scope>
    <source>
        <strain evidence="2 3">BDSF4-3</strain>
    </source>
</reference>
<gene>
    <name evidence="2" type="ORF">QYS49_28350</name>
</gene>
<feature type="transmembrane region" description="Helical" evidence="1">
    <location>
        <begin position="269"/>
        <end position="289"/>
    </location>
</feature>
<feature type="transmembrane region" description="Helical" evidence="1">
    <location>
        <begin position="123"/>
        <end position="140"/>
    </location>
</feature>
<dbReference type="RefSeq" id="WP_308351354.1">
    <property type="nucleotide sequence ID" value="NZ_CP129971.1"/>
</dbReference>
<feature type="transmembrane region" description="Helical" evidence="1">
    <location>
        <begin position="214"/>
        <end position="239"/>
    </location>
</feature>
<feature type="transmembrane region" description="Helical" evidence="1">
    <location>
        <begin position="92"/>
        <end position="111"/>
    </location>
</feature>
<keyword evidence="1" id="KW-0472">Membrane</keyword>
<evidence type="ECO:0000313" key="2">
    <source>
        <dbReference type="EMBL" id="WKK75411.2"/>
    </source>
</evidence>
<sequence length="300" mass="34236">MIFAIGGILENTTLGIITIRLFIISAEIGTLILLPKVLMQYGKDSNLSLFYAFNPLVILELSGNLHFEAFVIFFLAWGIYEFEKRRNHKSAIALGLAISFKLVPLILLAGFFRKLHLKQYIKFILLAGLVAIVSFLPFLFSDALKGISTSTSLYFKNFEFNASLYYLIREIGFAVKGYNIIGTAGPLLGILSFSAMVIFNILASSKMKLPERMLWTYLIYFLFATTVHPWYVLPILVLGILSGYKFPVLWTFTVFFTYLGYSLTGFQEYLWIVVIEYISLVIFIVFELIQKSKKSKRLYA</sequence>
<accession>A0AA49GDI2</accession>
<proteinExistence type="predicted"/>